<proteinExistence type="inferred from homology"/>
<dbReference type="AlphaFoldDB" id="A0A7R6QX01"/>
<dbReference type="GO" id="GO:0070006">
    <property type="term" value="F:metalloaminopeptidase activity"/>
    <property type="evidence" value="ECO:0007669"/>
    <property type="project" value="InterPro"/>
</dbReference>
<keyword evidence="2" id="KW-0031">Aminopeptidase</keyword>
<dbReference type="PANTHER" id="PTHR11963">
    <property type="entry name" value="LEUCINE AMINOPEPTIDASE-RELATED"/>
    <property type="match status" value="1"/>
</dbReference>
<name>A0A7R6QX01_9RHOO</name>
<dbReference type="InterPro" id="IPR000819">
    <property type="entry name" value="Peptidase_M17_C"/>
</dbReference>
<dbReference type="GO" id="GO:0005737">
    <property type="term" value="C:cytoplasm"/>
    <property type="evidence" value="ECO:0007669"/>
    <property type="project" value="InterPro"/>
</dbReference>
<evidence type="ECO:0000256" key="4">
    <source>
        <dbReference type="ARBA" id="ARBA00022801"/>
    </source>
</evidence>
<dbReference type="PANTHER" id="PTHR11963:SF48">
    <property type="entry name" value="DIPEPTIDASE B, ISOFORM A"/>
    <property type="match status" value="1"/>
</dbReference>
<dbReference type="SUPFAM" id="SSF53187">
    <property type="entry name" value="Zn-dependent exopeptidases"/>
    <property type="match status" value="1"/>
</dbReference>
<evidence type="ECO:0000256" key="2">
    <source>
        <dbReference type="ARBA" id="ARBA00022438"/>
    </source>
</evidence>
<keyword evidence="3" id="KW-0645">Protease</keyword>
<keyword evidence="5" id="KW-0464">Manganese</keyword>
<dbReference type="CDD" id="cd00433">
    <property type="entry name" value="Peptidase_M17"/>
    <property type="match status" value="1"/>
</dbReference>
<evidence type="ECO:0000313" key="8">
    <source>
        <dbReference type="Proteomes" id="UP000463961"/>
    </source>
</evidence>
<dbReference type="PRINTS" id="PR00481">
    <property type="entry name" value="LAMNOPPTDASE"/>
</dbReference>
<evidence type="ECO:0000259" key="6">
    <source>
        <dbReference type="Pfam" id="PF00883"/>
    </source>
</evidence>
<organism evidence="7 8">
    <name type="scientific">Fluviibacter phosphoraccumulans</name>
    <dbReference type="NCBI Taxonomy" id="1751046"/>
    <lineage>
        <taxon>Bacteria</taxon>
        <taxon>Pseudomonadati</taxon>
        <taxon>Pseudomonadota</taxon>
        <taxon>Betaproteobacteria</taxon>
        <taxon>Rhodocyclales</taxon>
        <taxon>Fluviibacteraceae</taxon>
        <taxon>Fluviibacter</taxon>
    </lineage>
</organism>
<dbReference type="GO" id="GO:0006508">
    <property type="term" value="P:proteolysis"/>
    <property type="evidence" value="ECO:0007669"/>
    <property type="project" value="UniProtKB-KW"/>
</dbReference>
<keyword evidence="8" id="KW-1185">Reference proteome</keyword>
<dbReference type="Proteomes" id="UP000463961">
    <property type="component" value="Chromosome"/>
</dbReference>
<reference evidence="8" key="1">
    <citation type="submission" date="2020-01" db="EMBL/GenBank/DDBJ databases">
        <title>Phosphoaccumulans saitamaens gen. nov., sp. nov., a polyphosphate accumulating bacterium isolated from surface river water.</title>
        <authorList>
            <person name="Watanabe K."/>
            <person name="Suda W."/>
        </authorList>
    </citation>
    <scope>NUCLEOTIDE SEQUENCE [LARGE SCALE GENOMIC DNA]</scope>
    <source>
        <strain evidence="8">ICHIAU1</strain>
    </source>
</reference>
<feature type="domain" description="Cytosol aminopeptidase" evidence="6">
    <location>
        <begin position="202"/>
        <end position="519"/>
    </location>
</feature>
<evidence type="ECO:0000256" key="3">
    <source>
        <dbReference type="ARBA" id="ARBA00022670"/>
    </source>
</evidence>
<dbReference type="InterPro" id="IPR011356">
    <property type="entry name" value="Leucine_aapep/pepB"/>
</dbReference>
<sequence>MLPRVFLESGKLKDSVLNELTHVLVLFPASLLAGGQLPQGLPGAVLLKQILGRQRKKPTALLRVGAGSGKMPQEALVPEATTLGGGLIRWLAVDPDASTFLRHQQLRQALSGLLAEQPARLDIVFHGSAGFVASAMPDAAYVAAVNRVSMPKTVAADKTTKVAGTAKSGKTGEIRLWVGARDQAFLSTSLAGVMATAEANTLTRALCVLPPNQLTPGSFRALIPAQIKGLGIRCDTYDVAQLKKIKAGAFLAVAQGSPEQDAAIVRLTYVPKVKPVKRDPKDKSATQALPYVALVGKGICFDTGGHNLKPARYMAGMHEDMAGAAIALSVIQAAARLQLPVRVDAWLALSRNDIGPGAYRQGDVVTALNGSTIEIVHTDAEGRMVLADTLTLAAAAKPDMVLDFATLTGSMTTALGNRMSGFFASQRHLGARLEEVGAAAGERLMPFVMPDDYDSALESQVADIKQCTLDGEADHILAARFLNCFVGDAAWLHLDLSAATCKGGLGAIGTDTTGFGAALTVQLLQSIAVKGLPRSSPAF</sequence>
<gene>
    <name evidence="7" type="ORF">ICHIAU1_09040</name>
</gene>
<dbReference type="EMBL" id="AP022345">
    <property type="protein sequence ID" value="BBU68621.1"/>
    <property type="molecule type" value="Genomic_DNA"/>
</dbReference>
<comment type="similarity">
    <text evidence="1">Belongs to the peptidase M17 family.</text>
</comment>
<evidence type="ECO:0000256" key="1">
    <source>
        <dbReference type="ARBA" id="ARBA00009528"/>
    </source>
</evidence>
<protein>
    <recommendedName>
        <fullName evidence="6">Cytosol aminopeptidase domain-containing protein</fullName>
    </recommendedName>
</protein>
<evidence type="ECO:0000313" key="7">
    <source>
        <dbReference type="EMBL" id="BBU68621.1"/>
    </source>
</evidence>
<dbReference type="GO" id="GO:0030145">
    <property type="term" value="F:manganese ion binding"/>
    <property type="evidence" value="ECO:0007669"/>
    <property type="project" value="InterPro"/>
</dbReference>
<evidence type="ECO:0000256" key="5">
    <source>
        <dbReference type="ARBA" id="ARBA00023211"/>
    </source>
</evidence>
<dbReference type="Gene3D" id="3.40.630.10">
    <property type="entry name" value="Zn peptidases"/>
    <property type="match status" value="1"/>
</dbReference>
<accession>A0A7R6QX01</accession>
<keyword evidence="4" id="KW-0378">Hydrolase</keyword>
<dbReference type="Pfam" id="PF00883">
    <property type="entry name" value="Peptidase_M17"/>
    <property type="match status" value="1"/>
</dbReference>